<dbReference type="GeneID" id="9183724"/>
<gene>
    <name evidence="2" type="ORF">GSTUM_00008069001</name>
</gene>
<dbReference type="PANTHER" id="PTHR15615:SF32">
    <property type="entry name" value="PROTEIN KINASE COMPLEX COMPONENT, PUTATIVE (AFU_ORTHOLOGUE AFUA_2G07660)-RELATED"/>
    <property type="match status" value="1"/>
</dbReference>
<evidence type="ECO:0000313" key="2">
    <source>
        <dbReference type="EMBL" id="CAZ84070.1"/>
    </source>
</evidence>
<evidence type="ECO:0000256" key="1">
    <source>
        <dbReference type="SAM" id="MobiDB-lite"/>
    </source>
</evidence>
<dbReference type="eggNOG" id="KOG1674">
    <property type="taxonomic scope" value="Eukaryota"/>
</dbReference>
<dbReference type="KEGG" id="tml:GSTUM_00008069001"/>
<dbReference type="GO" id="GO:0000307">
    <property type="term" value="C:cyclin-dependent protein kinase holoenzyme complex"/>
    <property type="evidence" value="ECO:0007669"/>
    <property type="project" value="TreeGrafter"/>
</dbReference>
<sequence length="344" mass="37371">MTSPFASPPPPYTPEHPHVILDHEKIPREGALPPPHPLVDPAGHAAANTHSVNMSCTKPLGLRADGKDIFHLPPSTALTLLSRSIELLVSITGDVPPTPPTTAPSTPDMEEELHPTASDDRRDGAGFCFGNAVQDVLDGVVLKHKRDEFSDDDDISDGGEEMKIIGVGAKGAFQNGAITRKFWSKAAPGISIEDYLFRIHRFCPLSTAVYLAASVYLHRLAVTERIISITRLNVHRLLLAALRVASKGLEDLSHPHKRFAKVGGLTELELSRLEVSFCFLMNFDLKVDKAALEKHMESLRETVNRQASLGTSGLVLPVTPPKESSLAGMGKIKMMVVKPVMLDV</sequence>
<dbReference type="PANTHER" id="PTHR15615">
    <property type="match status" value="1"/>
</dbReference>
<dbReference type="OMA" id="CFLAGFE"/>
<protein>
    <submittedName>
        <fullName evidence="2">(Perigord truffle) hypothetical protein</fullName>
    </submittedName>
</protein>
<dbReference type="Gene3D" id="1.10.472.10">
    <property type="entry name" value="Cyclin-like"/>
    <property type="match status" value="1"/>
</dbReference>
<name>D5GHP0_TUBMM</name>
<dbReference type="CDD" id="cd20558">
    <property type="entry name" value="CYCLIN_ScPCL7-like"/>
    <property type="match status" value="1"/>
</dbReference>
<dbReference type="HOGENOM" id="CLU_052076_0_0_1"/>
<dbReference type="SUPFAM" id="SSF47954">
    <property type="entry name" value="Cyclin-like"/>
    <property type="match status" value="1"/>
</dbReference>
<evidence type="ECO:0000313" key="3">
    <source>
        <dbReference type="Proteomes" id="UP000006911"/>
    </source>
</evidence>
<keyword evidence="3" id="KW-1185">Reference proteome</keyword>
<reference evidence="2 3" key="1">
    <citation type="journal article" date="2010" name="Nature">
        <title>Perigord black truffle genome uncovers evolutionary origins and mechanisms of symbiosis.</title>
        <authorList>
            <person name="Martin F."/>
            <person name="Kohler A."/>
            <person name="Murat C."/>
            <person name="Balestrini R."/>
            <person name="Coutinho P.M."/>
            <person name="Jaillon O."/>
            <person name="Montanini B."/>
            <person name="Morin E."/>
            <person name="Noel B."/>
            <person name="Percudani R."/>
            <person name="Porcel B."/>
            <person name="Rubini A."/>
            <person name="Amicucci A."/>
            <person name="Amselem J."/>
            <person name="Anthouard V."/>
            <person name="Arcioni S."/>
            <person name="Artiguenave F."/>
            <person name="Aury J.M."/>
            <person name="Ballario P."/>
            <person name="Bolchi A."/>
            <person name="Brenna A."/>
            <person name="Brun A."/>
            <person name="Buee M."/>
            <person name="Cantarel B."/>
            <person name="Chevalier G."/>
            <person name="Couloux A."/>
            <person name="Da Silva C."/>
            <person name="Denoeud F."/>
            <person name="Duplessis S."/>
            <person name="Ghignone S."/>
            <person name="Hilselberger B."/>
            <person name="Iotti M."/>
            <person name="Marcais B."/>
            <person name="Mello A."/>
            <person name="Miranda M."/>
            <person name="Pacioni G."/>
            <person name="Quesneville H."/>
            <person name="Riccioni C."/>
            <person name="Ruotolo R."/>
            <person name="Splivallo R."/>
            <person name="Stocchi V."/>
            <person name="Tisserant E."/>
            <person name="Viscomi A.R."/>
            <person name="Zambonelli A."/>
            <person name="Zampieri E."/>
            <person name="Henrissat B."/>
            <person name="Lebrun M.H."/>
            <person name="Paolocci F."/>
            <person name="Bonfante P."/>
            <person name="Ottonello S."/>
            <person name="Wincker P."/>
        </authorList>
    </citation>
    <scope>NUCLEOTIDE SEQUENCE [LARGE SCALE GENOMIC DNA]</scope>
    <source>
        <strain evidence="2 3">Mel28</strain>
    </source>
</reference>
<feature type="region of interest" description="Disordered" evidence="1">
    <location>
        <begin position="92"/>
        <end position="118"/>
    </location>
</feature>
<dbReference type="InParanoid" id="D5GHP0"/>
<dbReference type="InterPro" id="IPR036915">
    <property type="entry name" value="Cyclin-like_sf"/>
</dbReference>
<dbReference type="InterPro" id="IPR013922">
    <property type="entry name" value="Cyclin_PHO80-like"/>
</dbReference>
<dbReference type="STRING" id="656061.D5GHP0"/>
<dbReference type="GO" id="GO:0016538">
    <property type="term" value="F:cyclin-dependent protein serine/threonine kinase regulator activity"/>
    <property type="evidence" value="ECO:0007669"/>
    <property type="project" value="TreeGrafter"/>
</dbReference>
<dbReference type="Proteomes" id="UP000006911">
    <property type="component" value="Unassembled WGS sequence"/>
</dbReference>
<dbReference type="GO" id="GO:0019901">
    <property type="term" value="F:protein kinase binding"/>
    <property type="evidence" value="ECO:0007669"/>
    <property type="project" value="InterPro"/>
</dbReference>
<dbReference type="EMBL" id="FN430320">
    <property type="protein sequence ID" value="CAZ84070.1"/>
    <property type="molecule type" value="Genomic_DNA"/>
</dbReference>
<organism evidence="2 3">
    <name type="scientific">Tuber melanosporum (strain Mel28)</name>
    <name type="common">Perigord black truffle</name>
    <dbReference type="NCBI Taxonomy" id="656061"/>
    <lineage>
        <taxon>Eukaryota</taxon>
        <taxon>Fungi</taxon>
        <taxon>Dikarya</taxon>
        <taxon>Ascomycota</taxon>
        <taxon>Pezizomycotina</taxon>
        <taxon>Pezizomycetes</taxon>
        <taxon>Pezizales</taxon>
        <taxon>Tuberaceae</taxon>
        <taxon>Tuber</taxon>
    </lineage>
</organism>
<dbReference type="RefSeq" id="XP_002839879.1">
    <property type="nucleotide sequence ID" value="XM_002839833.1"/>
</dbReference>
<proteinExistence type="predicted"/>
<dbReference type="GO" id="GO:0005634">
    <property type="term" value="C:nucleus"/>
    <property type="evidence" value="ECO:0007669"/>
    <property type="project" value="TreeGrafter"/>
</dbReference>
<dbReference type="AlphaFoldDB" id="D5GHP0"/>
<dbReference type="Pfam" id="PF08613">
    <property type="entry name" value="Cyclin"/>
    <property type="match status" value="1"/>
</dbReference>
<accession>D5GHP0</accession>